<dbReference type="InterPro" id="IPR050517">
    <property type="entry name" value="DDR_Repair_Kinase"/>
</dbReference>
<dbReference type="GO" id="GO:0035267">
    <property type="term" value="C:NuA4 histone acetyltransferase complex"/>
    <property type="evidence" value="ECO:0007669"/>
    <property type="project" value="TreeGrafter"/>
</dbReference>
<accession>A0A183I8X2</accession>
<dbReference type="OrthoDB" id="5836404at2759"/>
<dbReference type="PANTHER" id="PTHR11139:SF1">
    <property type="entry name" value="TRANSFORMATION_TRANSCRIPTION DOMAIN-ASSOCIATED PROTEIN"/>
    <property type="match status" value="1"/>
</dbReference>
<dbReference type="GO" id="GO:0006355">
    <property type="term" value="P:regulation of DNA-templated transcription"/>
    <property type="evidence" value="ECO:0007669"/>
    <property type="project" value="TreeGrafter"/>
</dbReference>
<evidence type="ECO:0000313" key="2">
    <source>
        <dbReference type="EMBL" id="VDO79164.1"/>
    </source>
</evidence>
<dbReference type="PROSITE" id="PS50290">
    <property type="entry name" value="PI3_4_KINASE_3"/>
    <property type="match status" value="1"/>
</dbReference>
<name>A0A183I8X2_9BILA</name>
<proteinExistence type="predicted"/>
<evidence type="ECO:0000259" key="1">
    <source>
        <dbReference type="PROSITE" id="PS50290"/>
    </source>
</evidence>
<dbReference type="GO" id="GO:0005634">
    <property type="term" value="C:nucleus"/>
    <property type="evidence" value="ECO:0007669"/>
    <property type="project" value="TreeGrafter"/>
</dbReference>
<dbReference type="Proteomes" id="UP000270296">
    <property type="component" value="Unassembled WGS sequence"/>
</dbReference>
<feature type="domain" description="PI3K/PI4K catalytic" evidence="1">
    <location>
        <begin position="1"/>
        <end position="264"/>
    </location>
</feature>
<dbReference type="InterPro" id="IPR011009">
    <property type="entry name" value="Kinase-like_dom_sf"/>
</dbReference>
<reference evidence="2 3" key="2">
    <citation type="submission" date="2018-11" db="EMBL/GenBank/DDBJ databases">
        <authorList>
            <consortium name="Pathogen Informatics"/>
        </authorList>
    </citation>
    <scope>NUCLEOTIDE SEQUENCE [LARGE SCALE GENOMIC DNA]</scope>
</reference>
<dbReference type="PANTHER" id="PTHR11139">
    <property type="entry name" value="ATAXIA TELANGIECTASIA MUTATED ATM -RELATED"/>
    <property type="match status" value="1"/>
</dbReference>
<reference evidence="4" key="1">
    <citation type="submission" date="2016-06" db="UniProtKB">
        <authorList>
            <consortium name="WormBaseParasite"/>
        </authorList>
    </citation>
    <scope>IDENTIFICATION</scope>
</reference>
<evidence type="ECO:0000313" key="4">
    <source>
        <dbReference type="WBParaSite" id="SBAD_0000007401-mRNA-1"/>
    </source>
</evidence>
<evidence type="ECO:0000313" key="3">
    <source>
        <dbReference type="Proteomes" id="UP000270296"/>
    </source>
</evidence>
<dbReference type="InterPro" id="IPR000403">
    <property type="entry name" value="PI3/4_kinase_cat_dom"/>
</dbReference>
<organism evidence="4">
    <name type="scientific">Soboliphyme baturini</name>
    <dbReference type="NCBI Taxonomy" id="241478"/>
    <lineage>
        <taxon>Eukaryota</taxon>
        <taxon>Metazoa</taxon>
        <taxon>Ecdysozoa</taxon>
        <taxon>Nematoda</taxon>
        <taxon>Enoplea</taxon>
        <taxon>Dorylaimia</taxon>
        <taxon>Dioctophymatida</taxon>
        <taxon>Dioctophymatoidea</taxon>
        <taxon>Soboliphymatidae</taxon>
        <taxon>Soboliphyme</taxon>
    </lineage>
</organism>
<dbReference type="EMBL" id="UZAM01000083">
    <property type="protein sequence ID" value="VDO79164.1"/>
    <property type="molecule type" value="Genomic_DNA"/>
</dbReference>
<dbReference type="AlphaFoldDB" id="A0A183I8X2"/>
<dbReference type="WBParaSite" id="SBAD_0000007401-mRNA-1">
    <property type="protein sequence ID" value="SBAD_0000007401-mRNA-1"/>
    <property type="gene ID" value="SBAD_0000007401"/>
</dbReference>
<protein>
    <submittedName>
        <fullName evidence="4">PI3K/PI4K catalytic domain-containing protein</fullName>
    </submittedName>
</protein>
<dbReference type="GO" id="GO:0006281">
    <property type="term" value="P:DNA repair"/>
    <property type="evidence" value="ECO:0007669"/>
    <property type="project" value="TreeGrafter"/>
</dbReference>
<dbReference type="GO" id="GO:0000124">
    <property type="term" value="C:SAGA complex"/>
    <property type="evidence" value="ECO:0007669"/>
    <property type="project" value="TreeGrafter"/>
</dbReference>
<dbReference type="SUPFAM" id="SSF56112">
    <property type="entry name" value="Protein kinase-like (PK-like)"/>
    <property type="match status" value="1"/>
</dbReference>
<sequence length="273" mass="31316">MQIQVPDILPLGSGFLLVHDIPSSRTLLDFLNEHCSSNNFDLDNVYNKYFEKIAQQQIRNCQPSHQSLRDVFKDIQKTYIPRNALKTQLQLWYQDPTEYFVFRKQVALHLSVLNLSEFLFHLSSVLPEQLQFSMTSGAVTSFHFRFDINESTGELDANRPVPFRLTPALTEFLGVSVLGNILPWMKLTARILQHADLYDWLQLFLWEEYFALSNYSNAEPLSNKVSKAVTAITNRLQGLANPDTGESTLSVLINAAQTLDNLCRMSPAFHPWF</sequence>
<keyword evidence="3" id="KW-1185">Reference proteome</keyword>
<gene>
    <name evidence="2" type="ORF">SBAD_LOCUS65</name>
</gene>